<feature type="chain" id="PRO_5014705620" evidence="2">
    <location>
        <begin position="32"/>
        <end position="295"/>
    </location>
</feature>
<dbReference type="PANTHER" id="PTHR33210:SF18">
    <property type="entry name" value="PROTODERMAL FACTOR 1"/>
    <property type="match status" value="1"/>
</dbReference>
<name>A0A2N9GPW0_FAGSY</name>
<dbReference type="InterPro" id="IPR039923">
    <property type="entry name" value="Protodermal_1"/>
</dbReference>
<accession>A0A2N9GPW0</accession>
<feature type="signal peptide" evidence="2">
    <location>
        <begin position="1"/>
        <end position="31"/>
    </location>
</feature>
<proteinExistence type="predicted"/>
<dbReference type="PRINTS" id="PR01217">
    <property type="entry name" value="PRICHEXTENSN"/>
</dbReference>
<feature type="compositionally biased region" description="Low complexity" evidence="1">
    <location>
        <begin position="81"/>
        <end position="126"/>
    </location>
</feature>
<feature type="compositionally biased region" description="Pro residues" evidence="1">
    <location>
        <begin position="194"/>
        <end position="205"/>
    </location>
</feature>
<evidence type="ECO:0000313" key="3">
    <source>
        <dbReference type="EMBL" id="SPD01595.1"/>
    </source>
</evidence>
<sequence>MERKTSKFSPLFIWTVVGALLSQHMVIHVMSTSIEDQKNFYFHHPDPHVPGGSHGSPPYEVTPPPHEVTPPISHGTPPSHGSYNPTPSPPSGGNSHGTPPSHGSYNPTPSPPSGGNSHGTPPSHGSYNPTPSPPSGGNCASPPHEPTPSSPPHHPTPSTPSTPSGGGYYHSPPTSHGSPPTPIIETPPISTTPTPTPPVPTPPFLPDPNSPVIGTCNYWRTHPGVIWGLLGWWGTMGSAFGVTSFSGFGAHLTVQQALSNTLRDSFVTALNSNKAAAAQAHLFKLANEGRLKPRA</sequence>
<protein>
    <submittedName>
        <fullName evidence="3">Uncharacterized protein</fullName>
    </submittedName>
</protein>
<dbReference type="AlphaFoldDB" id="A0A2N9GPW0"/>
<feature type="compositionally biased region" description="Pro residues" evidence="1">
    <location>
        <begin position="143"/>
        <end position="160"/>
    </location>
</feature>
<feature type="compositionally biased region" description="Low complexity" evidence="1">
    <location>
        <begin position="49"/>
        <end position="59"/>
    </location>
</feature>
<dbReference type="EMBL" id="OIVN01002219">
    <property type="protein sequence ID" value="SPD01595.1"/>
    <property type="molecule type" value="Genomic_DNA"/>
</dbReference>
<evidence type="ECO:0000256" key="2">
    <source>
        <dbReference type="SAM" id="SignalP"/>
    </source>
</evidence>
<organism evidence="3">
    <name type="scientific">Fagus sylvatica</name>
    <name type="common">Beechnut</name>
    <dbReference type="NCBI Taxonomy" id="28930"/>
    <lineage>
        <taxon>Eukaryota</taxon>
        <taxon>Viridiplantae</taxon>
        <taxon>Streptophyta</taxon>
        <taxon>Embryophyta</taxon>
        <taxon>Tracheophyta</taxon>
        <taxon>Spermatophyta</taxon>
        <taxon>Magnoliopsida</taxon>
        <taxon>eudicotyledons</taxon>
        <taxon>Gunneridae</taxon>
        <taxon>Pentapetalae</taxon>
        <taxon>rosids</taxon>
        <taxon>fabids</taxon>
        <taxon>Fagales</taxon>
        <taxon>Fagaceae</taxon>
        <taxon>Fagus</taxon>
    </lineage>
</organism>
<reference evidence="3" key="1">
    <citation type="submission" date="2018-02" db="EMBL/GenBank/DDBJ databases">
        <authorList>
            <person name="Cohen D.B."/>
            <person name="Kent A.D."/>
        </authorList>
    </citation>
    <scope>NUCLEOTIDE SEQUENCE</scope>
</reference>
<dbReference type="PANTHER" id="PTHR33210">
    <property type="entry name" value="PROTODERMAL FACTOR 1"/>
    <property type="match status" value="1"/>
</dbReference>
<keyword evidence="2" id="KW-0732">Signal</keyword>
<feature type="region of interest" description="Disordered" evidence="1">
    <location>
        <begin position="43"/>
        <end position="205"/>
    </location>
</feature>
<evidence type="ECO:0000256" key="1">
    <source>
        <dbReference type="SAM" id="MobiDB-lite"/>
    </source>
</evidence>
<gene>
    <name evidence="3" type="ORF">FSB_LOCUS29477</name>
</gene>
<feature type="compositionally biased region" description="Low complexity" evidence="1">
    <location>
        <begin position="170"/>
        <end position="193"/>
    </location>
</feature>